<dbReference type="PANTHER" id="PTHR48081:SF9">
    <property type="entry name" value="CARBOXYLESTERASE"/>
    <property type="match status" value="1"/>
</dbReference>
<gene>
    <name evidence="3" type="ORF">Ga0061065_11073</name>
</gene>
<organism evidence="3 4">
    <name type="scientific">Marinomonas fungiae</name>
    <dbReference type="NCBI Taxonomy" id="1137284"/>
    <lineage>
        <taxon>Bacteria</taxon>
        <taxon>Pseudomonadati</taxon>
        <taxon>Pseudomonadota</taxon>
        <taxon>Gammaproteobacteria</taxon>
        <taxon>Oceanospirillales</taxon>
        <taxon>Oceanospirillaceae</taxon>
        <taxon>Marinomonas</taxon>
    </lineage>
</organism>
<evidence type="ECO:0000313" key="3">
    <source>
        <dbReference type="EMBL" id="CUB05363.1"/>
    </source>
</evidence>
<feature type="domain" description="BD-FAE-like" evidence="2">
    <location>
        <begin position="86"/>
        <end position="272"/>
    </location>
</feature>
<evidence type="ECO:0000256" key="1">
    <source>
        <dbReference type="ARBA" id="ARBA00022801"/>
    </source>
</evidence>
<dbReference type="Pfam" id="PF20434">
    <property type="entry name" value="BD-FAE"/>
    <property type="match status" value="1"/>
</dbReference>
<proteinExistence type="predicted"/>
<dbReference type="RefSeq" id="WP_245624731.1">
    <property type="nucleotide sequence ID" value="NZ_CYHG01000010.1"/>
</dbReference>
<dbReference type="GO" id="GO:0016787">
    <property type="term" value="F:hydrolase activity"/>
    <property type="evidence" value="ECO:0007669"/>
    <property type="project" value="UniProtKB-KW"/>
</dbReference>
<dbReference type="STRING" id="1137284.GCA_001418205_02914"/>
<accession>A0A0K6IQJ0</accession>
<dbReference type="InterPro" id="IPR050300">
    <property type="entry name" value="GDXG_lipolytic_enzyme"/>
</dbReference>
<evidence type="ECO:0000313" key="4">
    <source>
        <dbReference type="Proteomes" id="UP000182769"/>
    </source>
</evidence>
<dbReference type="InterPro" id="IPR049492">
    <property type="entry name" value="BD-FAE-like_dom"/>
</dbReference>
<dbReference type="InterPro" id="IPR029058">
    <property type="entry name" value="AB_hydrolase_fold"/>
</dbReference>
<dbReference type="Proteomes" id="UP000182769">
    <property type="component" value="Unassembled WGS sequence"/>
</dbReference>
<name>A0A0K6IQJ0_9GAMM</name>
<reference evidence="4" key="1">
    <citation type="submission" date="2015-08" db="EMBL/GenBank/DDBJ databases">
        <authorList>
            <person name="Varghese N."/>
        </authorList>
    </citation>
    <scope>NUCLEOTIDE SEQUENCE [LARGE SCALE GENOMIC DNA]</scope>
    <source>
        <strain evidence="4">JCM 18476</strain>
    </source>
</reference>
<keyword evidence="1" id="KW-0378">Hydrolase</keyword>
<dbReference type="AlphaFoldDB" id="A0A0K6IQJ0"/>
<dbReference type="EMBL" id="CYHG01000010">
    <property type="protein sequence ID" value="CUB05363.1"/>
    <property type="molecule type" value="Genomic_DNA"/>
</dbReference>
<dbReference type="Gene3D" id="3.40.50.1820">
    <property type="entry name" value="alpha/beta hydrolase"/>
    <property type="match status" value="1"/>
</dbReference>
<dbReference type="SUPFAM" id="SSF53474">
    <property type="entry name" value="alpha/beta-Hydrolases"/>
    <property type="match status" value="1"/>
</dbReference>
<keyword evidence="4" id="KW-1185">Reference proteome</keyword>
<sequence length="319" mass="35589">MPNAKNTQGNLFSLCGHPIFHSIRNLFVKTSQGLPINIKSTLITVAALLSSGCTQIGVQLANLPSHLDAHERHRGIAYGKHPQQKLDIYVPSDKRDRPRPVLVFFYGGRWSDGSKAMYPFVAKPFVDQGYIVVIPDYRKYPEVIFPAFVEDGALAVAWTLDNIASYFGDPNQLVIMGHSAGAHIGALLSADERYLAQHGHSTEQIKAFAGLSGPYDFIPEEEDLKDIFGPPERYPQMTVTTFIEGHEPPMLLLWGAQDNLVGQRNISLLFEKIQQQGGQVETIIYPSMGHVEMVSNLIWFIPDKAPVTRDITDFFARQL</sequence>
<protein>
    <submittedName>
        <fullName evidence="3">Acetyl esterase/lipase</fullName>
    </submittedName>
</protein>
<dbReference type="PANTHER" id="PTHR48081">
    <property type="entry name" value="AB HYDROLASE SUPERFAMILY PROTEIN C4A8.06C"/>
    <property type="match status" value="1"/>
</dbReference>
<evidence type="ECO:0000259" key="2">
    <source>
        <dbReference type="Pfam" id="PF20434"/>
    </source>
</evidence>